<evidence type="ECO:0000313" key="2">
    <source>
        <dbReference type="EMBL" id="OYO21904.1"/>
    </source>
</evidence>
<evidence type="ECO:0000313" key="3">
    <source>
        <dbReference type="Proteomes" id="UP000216311"/>
    </source>
</evidence>
<dbReference type="NCBIfam" id="TIGR03083">
    <property type="entry name" value="maleylpyruvate isomerase family mycothiol-dependent enzyme"/>
    <property type="match status" value="1"/>
</dbReference>
<keyword evidence="2" id="KW-0413">Isomerase</keyword>
<accession>A0A255H5U9</accession>
<evidence type="ECO:0000259" key="1">
    <source>
        <dbReference type="Pfam" id="PF11716"/>
    </source>
</evidence>
<keyword evidence="3" id="KW-1185">Reference proteome</keyword>
<dbReference type="Pfam" id="PF11716">
    <property type="entry name" value="MDMPI_N"/>
    <property type="match status" value="1"/>
</dbReference>
<dbReference type="Gene3D" id="1.20.120.450">
    <property type="entry name" value="dinb family like domain"/>
    <property type="match status" value="1"/>
</dbReference>
<comment type="caution">
    <text evidence="2">The sequence shown here is derived from an EMBL/GenBank/DDBJ whole genome shotgun (WGS) entry which is preliminary data.</text>
</comment>
<sequence length="242" mass="25954">MAMEPIGASKNASLLAGDLNRLDRETEMLLATVSSLSEDELRAPSRCDGWTRAHVIAHLIGNAGGLANLIQWARTGEEVPMYFSRESRDADIAERSGWGRQQLAAELRAASDQFRAAAVGLREGVSTEVVTARFGGLSAWAIPALRISEVLVHHYDLDTVWGLDEADLDAQEDALELLVGMSSAQDWGEGVRLVTDEGEEHVLGEGAVTLRGERAALLAWLARGSTDGVRAEGDLPPSRGLG</sequence>
<dbReference type="SUPFAM" id="SSF109854">
    <property type="entry name" value="DinB/YfiT-like putative metalloenzymes"/>
    <property type="match status" value="1"/>
</dbReference>
<dbReference type="InterPro" id="IPR017517">
    <property type="entry name" value="Maleyloyr_isom"/>
</dbReference>
<feature type="domain" description="Mycothiol-dependent maleylpyruvate isomerase metal-binding" evidence="1">
    <location>
        <begin position="23"/>
        <end position="157"/>
    </location>
</feature>
<dbReference type="Proteomes" id="UP000216311">
    <property type="component" value="Unassembled WGS sequence"/>
</dbReference>
<dbReference type="InterPro" id="IPR024344">
    <property type="entry name" value="MDMPI_metal-binding"/>
</dbReference>
<dbReference type="EMBL" id="NMVQ01000012">
    <property type="protein sequence ID" value="OYO21904.1"/>
    <property type="molecule type" value="Genomic_DNA"/>
</dbReference>
<dbReference type="GO" id="GO:0046872">
    <property type="term" value="F:metal ion binding"/>
    <property type="evidence" value="ECO:0007669"/>
    <property type="project" value="InterPro"/>
</dbReference>
<dbReference type="InterPro" id="IPR034660">
    <property type="entry name" value="DinB/YfiT-like"/>
</dbReference>
<dbReference type="AlphaFoldDB" id="A0A255H5U9"/>
<dbReference type="OrthoDB" id="5118203at2"/>
<keyword evidence="2" id="KW-0670">Pyruvate</keyword>
<organism evidence="2 3">
    <name type="scientific">Enemella dayhoffiae</name>
    <dbReference type="NCBI Taxonomy" id="2016507"/>
    <lineage>
        <taxon>Bacteria</taxon>
        <taxon>Bacillati</taxon>
        <taxon>Actinomycetota</taxon>
        <taxon>Actinomycetes</taxon>
        <taxon>Propionibacteriales</taxon>
        <taxon>Propionibacteriaceae</taxon>
        <taxon>Enemella</taxon>
    </lineage>
</organism>
<name>A0A255H5U9_9ACTN</name>
<protein>
    <submittedName>
        <fullName evidence="2">Mycothiol-dependent maleylpyruvate isomerase</fullName>
    </submittedName>
</protein>
<gene>
    <name evidence="2" type="ORF">CGZ93_08150</name>
</gene>
<reference evidence="2 3" key="1">
    <citation type="submission" date="2017-07" db="EMBL/GenBank/DDBJ databases">
        <title>Draft whole genome sequences of clinical Proprionibacteriaceae strains.</title>
        <authorList>
            <person name="Bernier A.-M."/>
            <person name="Bernard K."/>
            <person name="Domingo M.-C."/>
        </authorList>
    </citation>
    <scope>NUCLEOTIDE SEQUENCE [LARGE SCALE GENOMIC DNA]</scope>
    <source>
        <strain evidence="2 3">NML 130396</strain>
    </source>
</reference>
<proteinExistence type="predicted"/>
<dbReference type="GO" id="GO:0016853">
    <property type="term" value="F:isomerase activity"/>
    <property type="evidence" value="ECO:0007669"/>
    <property type="project" value="UniProtKB-KW"/>
</dbReference>